<sequence>MYEERKLHPIALVKEIVVNFRKNVIPIIVVLFSIFQGLRQSAMLGMWLLPILVALLILLILAPAVIKYLTYRYKLDEKGLRVKYGLFFRKNIYIPYERIQTVQQKQWFFYVPFHVVQILVETAGTSGKAEADLSAVPTSTAKELKDLRDGKKAEIEKTSEPDLAKSDPFAVPKKDEDAIRTIELKTKELLLMAVTSGGVFGGFIILIGVLSQYQEAIPREWLEEGINQAIRLGIVLFVIAAILLLLILWGISILATLFRFFQFKLKQFDDHLVIEKGLFERNTTTIKFDRIQGVVLIESPFRQMLKLASIKLITAGSSGDREQSGDILLIPIMKKQAAIETLHQILPNYHFERETIQSLPKKNRARFLFIYLVWTVLPFLAATLLFFPYGLIAVILPILGGLKAVASFRATGYSFSEQTLLLRSRPAFSKTTYLIRKERIQSMNVKRSIWMERTKTNHLHVALKSGNSSSTPFLRYLTGSGAKELYDWYRPNHD</sequence>
<accession>A0ABP3AWZ0</accession>
<gene>
    <name evidence="3" type="ORF">MFLO_10164</name>
</gene>
<organism evidence="3 4">
    <name type="scientific">Listeria floridensis FSL S10-1187</name>
    <dbReference type="NCBI Taxonomy" id="1265817"/>
    <lineage>
        <taxon>Bacteria</taxon>
        <taxon>Bacillati</taxon>
        <taxon>Bacillota</taxon>
        <taxon>Bacilli</taxon>
        <taxon>Bacillales</taxon>
        <taxon>Listeriaceae</taxon>
        <taxon>Listeria</taxon>
    </lineage>
</organism>
<proteinExistence type="predicted"/>
<dbReference type="PANTHER" id="PTHR34473">
    <property type="entry name" value="UPF0699 TRANSMEMBRANE PROTEIN YDBS"/>
    <property type="match status" value="1"/>
</dbReference>
<dbReference type="RefSeq" id="WP_036097600.1">
    <property type="nucleotide sequence ID" value="NZ_AODF01000021.1"/>
</dbReference>
<feature type="transmembrane region" description="Helical" evidence="1">
    <location>
        <begin position="20"/>
        <end position="38"/>
    </location>
</feature>
<dbReference type="InterPro" id="IPR005182">
    <property type="entry name" value="YdbS-like_PH"/>
</dbReference>
<keyword evidence="1" id="KW-1133">Transmembrane helix</keyword>
<comment type="caution">
    <text evidence="3">The sequence shown here is derived from an EMBL/GenBank/DDBJ whole genome shotgun (WGS) entry which is preliminary data.</text>
</comment>
<protein>
    <submittedName>
        <fullName evidence="3">YbtB protein</fullName>
    </submittedName>
</protein>
<evidence type="ECO:0000313" key="4">
    <source>
        <dbReference type="Proteomes" id="UP000019249"/>
    </source>
</evidence>
<feature type="domain" description="YdbS-like PH" evidence="2">
    <location>
        <begin position="409"/>
        <end position="489"/>
    </location>
</feature>
<feature type="transmembrane region" description="Helical" evidence="1">
    <location>
        <begin position="189"/>
        <end position="210"/>
    </location>
</feature>
<dbReference type="PANTHER" id="PTHR34473:SF2">
    <property type="entry name" value="UPF0699 TRANSMEMBRANE PROTEIN YDBT"/>
    <property type="match status" value="1"/>
</dbReference>
<feature type="domain" description="YdbS-like PH" evidence="2">
    <location>
        <begin position="68"/>
        <end position="146"/>
    </location>
</feature>
<keyword evidence="4" id="KW-1185">Reference proteome</keyword>
<dbReference type="PIRSF" id="PIRSF026631">
    <property type="entry name" value="UCP026631"/>
    <property type="match status" value="1"/>
</dbReference>
<reference evidence="3 4" key="1">
    <citation type="journal article" date="2014" name="Int. J. Syst. Evol. Microbiol.">
        <title>Listeria floridensis sp. nov., Listeria aquatica sp. nov., Listeria cornellensis sp. nov., Listeria riparia sp. nov. and Listeria grandensis sp. nov., from agricultural and natural environments.</title>
        <authorList>
            <person name="den Bakker H.C."/>
            <person name="Warchocki S."/>
            <person name="Wright E.M."/>
            <person name="Allred A.F."/>
            <person name="Ahlstrom C."/>
            <person name="Manuel C.S."/>
            <person name="Stasiewicz M.J."/>
            <person name="Burrell A."/>
            <person name="Roof S."/>
            <person name="Strawn L."/>
            <person name="Fortes E.D."/>
            <person name="Nightingale K.K."/>
            <person name="Kephart D."/>
            <person name="Wiedmann M."/>
        </authorList>
    </citation>
    <scope>NUCLEOTIDE SEQUENCE [LARGE SCALE GENOMIC DNA]</scope>
    <source>
        <strain evidence="3 4">FSL S10-1187</strain>
    </source>
</reference>
<name>A0ABP3AWZ0_9LIST</name>
<dbReference type="Pfam" id="PF03703">
    <property type="entry name" value="bPH_2"/>
    <property type="match status" value="3"/>
</dbReference>
<feature type="transmembrane region" description="Helical" evidence="1">
    <location>
        <begin position="367"/>
        <end position="387"/>
    </location>
</feature>
<dbReference type="EMBL" id="AODF01000021">
    <property type="protein sequence ID" value="EUJ30757.1"/>
    <property type="molecule type" value="Genomic_DNA"/>
</dbReference>
<evidence type="ECO:0000313" key="3">
    <source>
        <dbReference type="EMBL" id="EUJ30757.1"/>
    </source>
</evidence>
<keyword evidence="1" id="KW-0472">Membrane</keyword>
<feature type="domain" description="YdbS-like PH" evidence="2">
    <location>
        <begin position="262"/>
        <end position="342"/>
    </location>
</feature>
<feature type="transmembrane region" description="Helical" evidence="1">
    <location>
        <begin position="44"/>
        <end position="66"/>
    </location>
</feature>
<keyword evidence="1" id="KW-0812">Transmembrane</keyword>
<feature type="transmembrane region" description="Helical" evidence="1">
    <location>
        <begin position="230"/>
        <end position="258"/>
    </location>
</feature>
<dbReference type="InterPro" id="IPR014529">
    <property type="entry name" value="UCP026631"/>
</dbReference>
<evidence type="ECO:0000256" key="1">
    <source>
        <dbReference type="SAM" id="Phobius"/>
    </source>
</evidence>
<dbReference type="Proteomes" id="UP000019249">
    <property type="component" value="Unassembled WGS sequence"/>
</dbReference>
<evidence type="ECO:0000259" key="2">
    <source>
        <dbReference type="Pfam" id="PF03703"/>
    </source>
</evidence>